<dbReference type="PROSITE" id="PS50235">
    <property type="entry name" value="USP_3"/>
    <property type="match status" value="1"/>
</dbReference>
<evidence type="ECO:0000256" key="1">
    <source>
        <dbReference type="ARBA" id="ARBA00000707"/>
    </source>
</evidence>
<keyword evidence="11" id="KW-1185">Reference proteome</keyword>
<dbReference type="SUPFAM" id="SSF54001">
    <property type="entry name" value="Cysteine proteinases"/>
    <property type="match status" value="1"/>
</dbReference>
<dbReference type="InterPro" id="IPR050164">
    <property type="entry name" value="Peptidase_C19"/>
</dbReference>
<dbReference type="EMBL" id="CAJNOM010000118">
    <property type="protein sequence ID" value="CAF1084020.1"/>
    <property type="molecule type" value="Genomic_DNA"/>
</dbReference>
<evidence type="ECO:0000256" key="4">
    <source>
        <dbReference type="ARBA" id="ARBA00022786"/>
    </source>
</evidence>
<dbReference type="PANTHER" id="PTHR24006">
    <property type="entry name" value="UBIQUITIN CARBOXYL-TERMINAL HYDROLASE"/>
    <property type="match status" value="1"/>
</dbReference>
<dbReference type="EC" id="3.4.19.12" evidence="7"/>
<keyword evidence="6 7" id="KW-0788">Thiol protease</keyword>
<feature type="region of interest" description="Disordered" evidence="8">
    <location>
        <begin position="159"/>
        <end position="210"/>
    </location>
</feature>
<dbReference type="PANTHER" id="PTHR24006:SF758">
    <property type="entry name" value="UBIQUITIN CARBOXYL-TERMINAL HYDROLASE 36"/>
    <property type="match status" value="1"/>
</dbReference>
<keyword evidence="3 7" id="KW-0645">Protease</keyword>
<feature type="compositionally biased region" description="Polar residues" evidence="8">
    <location>
        <begin position="196"/>
        <end position="210"/>
    </location>
</feature>
<dbReference type="Proteomes" id="UP000663832">
    <property type="component" value="Unassembled WGS sequence"/>
</dbReference>
<keyword evidence="5 7" id="KW-0378">Hydrolase</keyword>
<dbReference type="Pfam" id="PF00443">
    <property type="entry name" value="UCH"/>
    <property type="match status" value="1"/>
</dbReference>
<evidence type="ECO:0000256" key="7">
    <source>
        <dbReference type="RuleBase" id="RU366025"/>
    </source>
</evidence>
<dbReference type="Gene3D" id="3.90.70.10">
    <property type="entry name" value="Cysteine proteinases"/>
    <property type="match status" value="1"/>
</dbReference>
<feature type="domain" description="USP" evidence="9">
    <location>
        <begin position="226"/>
        <end position="529"/>
    </location>
</feature>
<dbReference type="AlphaFoldDB" id="A0A814MX93"/>
<dbReference type="GO" id="GO:0005829">
    <property type="term" value="C:cytosol"/>
    <property type="evidence" value="ECO:0007669"/>
    <property type="project" value="TreeGrafter"/>
</dbReference>
<gene>
    <name evidence="10" type="ORF">QVE165_LOCUS19387</name>
</gene>
<evidence type="ECO:0000259" key="9">
    <source>
        <dbReference type="PROSITE" id="PS50235"/>
    </source>
</evidence>
<evidence type="ECO:0000313" key="10">
    <source>
        <dbReference type="EMBL" id="CAF1084020.1"/>
    </source>
</evidence>
<accession>A0A814MX93</accession>
<sequence>METVAMVNTVIKHYDHPMRSATSRRLTKFDSTTTIQVVRKFIEDEDDFPSSFYYSVEIYNKDHCCSFHLDDYYIQLYKPFSCVDTMTNGQSTLPKPKLIKIRVTWMETNNNDEGGVIRENTGQEALDEQSNFDKHNDGQSKIDEEPLNIDSSIGWFKLPEDSETDSIPSSPGLLDDVSKCRPTSAERAVPDDNSDESNQSSVQPSDALSLETQSLTNEITSTSIRCGLKNMGNTCYMNVILQMLANITVLKDWISRNDHRTTCQQSEICALCWIEETLKGMHQKCKNELKPGFVPVYEPKSFYEKLEVLSSQFKKGTQQDCMELLLNLFNHTKESSILFDIFKFQSQRVTQCEKCKTSEPGPIENNTIMQCSIPQPIVCSLEDCLDSYCEKELLTGDNAYQCDTCNSKQDAETKIEICSTPQVLLIALKRFQANNQGKLHSAVTYEEVLHLDNWLSKYCSAKITKNHKIYHLSAVIIHRGNGMESGHYICYVKNEITNEWYEANDDSFKKAEFVFDMKKEVCLLCYVRSDLNKAIGNQGHWASAKELLIKLKNKIKFCFSENVHVEQRRYGKWDIFGKLESKTKSLVSHRGYVRLKEESNKTKKKKLSKGKSMSSVKKC</sequence>
<evidence type="ECO:0000256" key="8">
    <source>
        <dbReference type="SAM" id="MobiDB-lite"/>
    </source>
</evidence>
<dbReference type="InterPro" id="IPR028889">
    <property type="entry name" value="USP"/>
</dbReference>
<dbReference type="PROSITE" id="PS00973">
    <property type="entry name" value="USP_2"/>
    <property type="match status" value="1"/>
</dbReference>
<feature type="region of interest" description="Disordered" evidence="8">
    <location>
        <begin position="597"/>
        <end position="619"/>
    </location>
</feature>
<comment type="caution">
    <text evidence="10">The sequence shown here is derived from an EMBL/GenBank/DDBJ whole genome shotgun (WGS) entry which is preliminary data.</text>
</comment>
<evidence type="ECO:0000313" key="11">
    <source>
        <dbReference type="Proteomes" id="UP000663832"/>
    </source>
</evidence>
<evidence type="ECO:0000256" key="3">
    <source>
        <dbReference type="ARBA" id="ARBA00022670"/>
    </source>
</evidence>
<name>A0A814MX93_9BILA</name>
<dbReference type="GO" id="GO:0004843">
    <property type="term" value="F:cysteine-type deubiquitinase activity"/>
    <property type="evidence" value="ECO:0007669"/>
    <property type="project" value="UniProtKB-UniRule"/>
</dbReference>
<feature type="compositionally biased region" description="Low complexity" evidence="8">
    <location>
        <begin position="610"/>
        <end position="619"/>
    </location>
</feature>
<keyword evidence="4 7" id="KW-0833">Ubl conjugation pathway</keyword>
<evidence type="ECO:0000256" key="6">
    <source>
        <dbReference type="ARBA" id="ARBA00022807"/>
    </source>
</evidence>
<dbReference type="InterPro" id="IPR001394">
    <property type="entry name" value="Peptidase_C19_UCH"/>
</dbReference>
<dbReference type="PROSITE" id="PS00972">
    <property type="entry name" value="USP_1"/>
    <property type="match status" value="1"/>
</dbReference>
<evidence type="ECO:0000256" key="2">
    <source>
        <dbReference type="ARBA" id="ARBA00009085"/>
    </source>
</evidence>
<organism evidence="10 11">
    <name type="scientific">Adineta steineri</name>
    <dbReference type="NCBI Taxonomy" id="433720"/>
    <lineage>
        <taxon>Eukaryota</taxon>
        <taxon>Metazoa</taxon>
        <taxon>Spiralia</taxon>
        <taxon>Gnathifera</taxon>
        <taxon>Rotifera</taxon>
        <taxon>Eurotatoria</taxon>
        <taxon>Bdelloidea</taxon>
        <taxon>Adinetida</taxon>
        <taxon>Adinetidae</taxon>
        <taxon>Adineta</taxon>
    </lineage>
</organism>
<dbReference type="InterPro" id="IPR018200">
    <property type="entry name" value="USP_CS"/>
</dbReference>
<comment type="catalytic activity">
    <reaction evidence="1 7">
        <text>Thiol-dependent hydrolysis of ester, thioester, amide, peptide and isopeptide bonds formed by the C-terminal Gly of ubiquitin (a 76-residue protein attached to proteins as an intracellular targeting signal).</text>
        <dbReference type="EC" id="3.4.19.12"/>
    </reaction>
</comment>
<dbReference type="GO" id="GO:0006508">
    <property type="term" value="P:proteolysis"/>
    <property type="evidence" value="ECO:0007669"/>
    <property type="project" value="UniProtKB-KW"/>
</dbReference>
<protein>
    <recommendedName>
        <fullName evidence="7">Ubiquitin carboxyl-terminal hydrolase</fullName>
        <ecNumber evidence="7">3.4.19.12</ecNumber>
    </recommendedName>
</protein>
<evidence type="ECO:0000256" key="5">
    <source>
        <dbReference type="ARBA" id="ARBA00022801"/>
    </source>
</evidence>
<comment type="similarity">
    <text evidence="2 7">Belongs to the peptidase C19 family.</text>
</comment>
<proteinExistence type="inferred from homology"/>
<dbReference type="OrthoDB" id="10066599at2759"/>
<dbReference type="GO" id="GO:0005634">
    <property type="term" value="C:nucleus"/>
    <property type="evidence" value="ECO:0007669"/>
    <property type="project" value="TreeGrafter"/>
</dbReference>
<reference evidence="10" key="1">
    <citation type="submission" date="2021-02" db="EMBL/GenBank/DDBJ databases">
        <authorList>
            <person name="Nowell W R."/>
        </authorList>
    </citation>
    <scope>NUCLEOTIDE SEQUENCE</scope>
</reference>
<dbReference type="GO" id="GO:0016579">
    <property type="term" value="P:protein deubiquitination"/>
    <property type="evidence" value="ECO:0007669"/>
    <property type="project" value="InterPro"/>
</dbReference>
<dbReference type="InterPro" id="IPR038765">
    <property type="entry name" value="Papain-like_cys_pep_sf"/>
</dbReference>